<feature type="region of interest" description="Disordered" evidence="1">
    <location>
        <begin position="25"/>
        <end position="51"/>
    </location>
</feature>
<protein>
    <submittedName>
        <fullName evidence="2">Uncharacterized protein</fullName>
    </submittedName>
</protein>
<name>A0A0T6LXR1_WENVI</name>
<comment type="caution">
    <text evidence="2">The sequence shown here is derived from an EMBL/GenBank/DDBJ whole genome shotgun (WGS) entry which is preliminary data.</text>
</comment>
<dbReference type="eggNOG" id="ENOG5032UYE">
    <property type="taxonomic scope" value="Bacteria"/>
</dbReference>
<evidence type="ECO:0000313" key="3">
    <source>
        <dbReference type="Proteomes" id="UP000050867"/>
    </source>
</evidence>
<evidence type="ECO:0000256" key="1">
    <source>
        <dbReference type="SAM" id="MobiDB-lite"/>
    </source>
</evidence>
<dbReference type="Proteomes" id="UP000050867">
    <property type="component" value="Unassembled WGS sequence"/>
</dbReference>
<gene>
    <name evidence="2" type="ORF">AQ490_13675</name>
</gene>
<dbReference type="RefSeq" id="WP_018386340.1">
    <property type="nucleotide sequence ID" value="NZ_LLZU01000004.1"/>
</dbReference>
<accession>A0A0T6LXR1</accession>
<reference evidence="2 3" key="1">
    <citation type="submission" date="2015-10" db="EMBL/GenBank/DDBJ databases">
        <title>Draft genome sequence of pyrrolomycin-producing Streptomyces vitaminophilus.</title>
        <authorList>
            <person name="Graham D.E."/>
            <person name="Mahan K.M."/>
            <person name="Klingeman D.M."/>
            <person name="Hettich R.L."/>
            <person name="Parry R.J."/>
        </authorList>
    </citation>
    <scope>NUCLEOTIDE SEQUENCE [LARGE SCALE GENOMIC DNA]</scope>
    <source>
        <strain evidence="2 3">ATCC 31673</strain>
    </source>
</reference>
<dbReference type="OrthoDB" id="3867729at2"/>
<organism evidence="2 3">
    <name type="scientific">Wenjunlia vitaminophila</name>
    <name type="common">Streptomyces vitaminophilus</name>
    <dbReference type="NCBI Taxonomy" id="76728"/>
    <lineage>
        <taxon>Bacteria</taxon>
        <taxon>Bacillati</taxon>
        <taxon>Actinomycetota</taxon>
        <taxon>Actinomycetes</taxon>
        <taxon>Kitasatosporales</taxon>
        <taxon>Streptomycetaceae</taxon>
        <taxon>Wenjunlia</taxon>
    </lineage>
</organism>
<keyword evidence="3" id="KW-1185">Reference proteome</keyword>
<evidence type="ECO:0000313" key="2">
    <source>
        <dbReference type="EMBL" id="KRV50808.1"/>
    </source>
</evidence>
<dbReference type="EMBL" id="LLZU01000004">
    <property type="protein sequence ID" value="KRV50808.1"/>
    <property type="molecule type" value="Genomic_DNA"/>
</dbReference>
<feature type="compositionally biased region" description="Basic and acidic residues" evidence="1">
    <location>
        <begin position="33"/>
        <end position="51"/>
    </location>
</feature>
<sequence>MGEHSALAALRGAIRAALPMPWSVPVGQVPDGGVDRRKPSRARSREQERERERMVRAEWEALRQRLAPVAAEYVARAGELLTDPHLGFTPDVDQGAVQRDYLSAVEAYQAAGKLLDEAEDLPDLVAAVVLADRAAERFAAARARYLGQRPPSTRPHCFYNPLHGHATDPPRPPKGRRGRRLVAREAAAARRPACERCRLALLAGQRPDVLPALTTVRDERGRPVTVLVPYYALPRHTSIWAGTACGSYDEDAPARVMRGEHRRRTP</sequence>
<dbReference type="AlphaFoldDB" id="A0A0T6LXR1"/>
<proteinExistence type="predicted"/>